<evidence type="ECO:0000256" key="1">
    <source>
        <dbReference type="ARBA" id="ARBA00022603"/>
    </source>
</evidence>
<gene>
    <name evidence="7" type="ORF">CCMP2556_LOCUS48893</name>
</gene>
<evidence type="ECO:0000256" key="4">
    <source>
        <dbReference type="ARBA" id="ARBA00023453"/>
    </source>
</evidence>
<dbReference type="PROSITE" id="PS51682">
    <property type="entry name" value="SAM_OMT_I"/>
    <property type="match status" value="1"/>
</dbReference>
<dbReference type="Pfam" id="PF26188">
    <property type="entry name" value="RESC6"/>
    <property type="match status" value="2"/>
</dbReference>
<dbReference type="Gene3D" id="3.40.50.150">
    <property type="entry name" value="Vaccinia Virus protein VP39"/>
    <property type="match status" value="1"/>
</dbReference>
<evidence type="ECO:0000256" key="2">
    <source>
        <dbReference type="ARBA" id="ARBA00022679"/>
    </source>
</evidence>
<protein>
    <recommendedName>
        <fullName evidence="9">Catechol O-methyltransferase</fullName>
    </recommendedName>
</protein>
<dbReference type="Pfam" id="PF00535">
    <property type="entry name" value="Glycos_transf_2"/>
    <property type="match status" value="1"/>
</dbReference>
<keyword evidence="3" id="KW-0949">S-adenosyl-L-methionine</keyword>
<keyword evidence="8" id="KW-1185">Reference proteome</keyword>
<dbReference type="Pfam" id="PF01596">
    <property type="entry name" value="Methyltransf_3"/>
    <property type="match status" value="1"/>
</dbReference>
<dbReference type="PANTHER" id="PTHR21228:SF40">
    <property type="entry name" value="LD45607P"/>
    <property type="match status" value="1"/>
</dbReference>
<dbReference type="Gene3D" id="3.90.550.10">
    <property type="entry name" value="Spore Coat Polysaccharide Biosynthesis Protein SpsA, Chain A"/>
    <property type="match status" value="1"/>
</dbReference>
<dbReference type="Proteomes" id="UP001642484">
    <property type="component" value="Unassembled WGS sequence"/>
</dbReference>
<keyword evidence="1" id="KW-0489">Methyltransferase</keyword>
<evidence type="ECO:0000313" key="8">
    <source>
        <dbReference type="Proteomes" id="UP001642484"/>
    </source>
</evidence>
<keyword evidence="2" id="KW-0808">Transferase</keyword>
<dbReference type="EMBL" id="CAXAMN010026584">
    <property type="protein sequence ID" value="CAK9104253.1"/>
    <property type="molecule type" value="Genomic_DNA"/>
</dbReference>
<dbReference type="PANTHER" id="PTHR21228">
    <property type="entry name" value="FAST LEU-RICH DOMAIN-CONTAINING"/>
    <property type="match status" value="1"/>
</dbReference>
<feature type="domain" description="Glycosyltransferase 2-like" evidence="5">
    <location>
        <begin position="232"/>
        <end position="323"/>
    </location>
</feature>
<dbReference type="InterPro" id="IPR050870">
    <property type="entry name" value="FAST_kinase"/>
</dbReference>
<dbReference type="InterPro" id="IPR002935">
    <property type="entry name" value="SAM_O-MeTrfase"/>
</dbReference>
<accession>A0ABP0RUC6</accession>
<dbReference type="SUPFAM" id="SSF53335">
    <property type="entry name" value="S-adenosyl-L-methionine-dependent methyltransferases"/>
    <property type="match status" value="1"/>
</dbReference>
<evidence type="ECO:0000313" key="7">
    <source>
        <dbReference type="EMBL" id="CAK9104253.1"/>
    </source>
</evidence>
<evidence type="ECO:0000259" key="6">
    <source>
        <dbReference type="Pfam" id="PF26188"/>
    </source>
</evidence>
<dbReference type="SUPFAM" id="SSF53448">
    <property type="entry name" value="Nucleotide-diphospho-sugar transferases"/>
    <property type="match status" value="1"/>
</dbReference>
<evidence type="ECO:0008006" key="9">
    <source>
        <dbReference type="Google" id="ProtNLM"/>
    </source>
</evidence>
<sequence length="1300" mass="146244">MVPRCSAIFSLLALCGSGSDSFRQELQSKLKLAKDADTSLDNVDVPLAVEASRCSQLLRAKLGAAPSLGPVIDMGAPSMVTAWLLREKKVVISVGEEGRSRPADAATRPRTRRWIWVTQPLELLLTTLRELFGDREESRIREPPSLLFIEADQLLQRGALQRTSHTLRSVRPLLSDLAVSGVMLSDDGKEVPHWMLPSVLAPVLDAKNKMNIELPCWTIGCTSGLTGGGLALVMIVKNEARLIRQTLQSVLEAADRAVILDTGSTDGTQEILREVSQQQNFPLELYEEPFVDFATTRNRALQLAGQSSEFVLMLSGDETLVHGAQLRRFVTQHSGYCGGSMPPVMPYVNQFTGDASFYPPLRKKGRSERSVTLHRLMVSPENSIEDLLRIVSENRPFDTDNLATAIHKLAKLRRNQNVPYEVITEDPRWMMLIQQVVENGTAFIWPMRLLALVAWAVASLRERRITALLFDIAAKRLALGSVPQDLSSLAWAVATARAKDAAAAALLRQVSIESTKTVQSFGPQDLAMCAWAFAKVSMRDARLLHLFADEALEKYAELNGQNLSNLVWSLATIRENHEPLMHAVSRTRAETIQGLAQQEFSNVVWSFASLLRTSEMLFRRTAVRVVGMAAQLDSQHLANIAWAYAKISHRDDGLFYVLSREAMEPERKCSPLNLANLAWAFASAGWHGEMSTRRVGLRDPKFFEWVATSAVQIAPQFTSQNCSNLVWAFATMRIGHQELFEAMSNQVQGWLISNFDPQHLSNVLWSYAKLAIKNLELFDSAADEIVKRGVEYLARTPQNLSNTVWAYGVVASTPRHLMSALEHHLTAVRGFYEKLTEVRPLGKSSRAQLAMTVLSLHRLNLTSVAWHLFDQVSRDGLQAGGEAYSNWLFIAGETRNHRREVDVFEQMARTAHTRGLQAACWNAVAVRCLTFGDEGRAKSVLQLMDREDLCNPLSEVLRKRLGDLPAPSSVGNIDWRRREKDEHEWVTNSLGFSLRLNKIEYYKEVGTLHYILSHGKYQDVPVIHRAIEAFTREQELWLKLAGDEKGAVLDKVLALQGKAKLVVEVGLYVGYSSTRMASQMRHWGGRVISMEVDPYHAAIARNTIEWAGLTDYIEIWCGHSENLIPRLKERLPEKSIDILFFDQQGTKMHLDLQRIVDFNMLSETAIVVGDNVLRPGAPQFMYWNSVAGPYETQVVSLREYKQEVVEDWMSISFWLPQSPEARMPMRIPEEVEQLGHDTDGIRWQSVESKVSEQQWESHSQRMRREFAACGIKPFEVLPYQDAQGRSQVDLRPKLYAGYAG</sequence>
<dbReference type="InterPro" id="IPR029044">
    <property type="entry name" value="Nucleotide-diphossugar_trans"/>
</dbReference>
<evidence type="ECO:0000259" key="5">
    <source>
        <dbReference type="Pfam" id="PF00535"/>
    </source>
</evidence>
<feature type="domain" description="RNA-editing substrate-binding complex 6 protein" evidence="6">
    <location>
        <begin position="485"/>
        <end position="684"/>
    </location>
</feature>
<organism evidence="7 8">
    <name type="scientific">Durusdinium trenchii</name>
    <dbReference type="NCBI Taxonomy" id="1381693"/>
    <lineage>
        <taxon>Eukaryota</taxon>
        <taxon>Sar</taxon>
        <taxon>Alveolata</taxon>
        <taxon>Dinophyceae</taxon>
        <taxon>Suessiales</taxon>
        <taxon>Symbiodiniaceae</taxon>
        <taxon>Durusdinium</taxon>
    </lineage>
</organism>
<dbReference type="InterPro" id="IPR058917">
    <property type="entry name" value="RESC6_dom"/>
</dbReference>
<dbReference type="InterPro" id="IPR001173">
    <property type="entry name" value="Glyco_trans_2-like"/>
</dbReference>
<comment type="caution">
    <text evidence="7">The sequence shown here is derived from an EMBL/GenBank/DDBJ whole genome shotgun (WGS) entry which is preliminary data.</text>
</comment>
<comment type="similarity">
    <text evidence="4">Belongs to the class I-like SAM-binding methyltransferase superfamily. Cation-dependent O-methyltransferase family.</text>
</comment>
<evidence type="ECO:0000256" key="3">
    <source>
        <dbReference type="ARBA" id="ARBA00022691"/>
    </source>
</evidence>
<proteinExistence type="inferred from homology"/>
<name>A0ABP0RUC6_9DINO</name>
<reference evidence="7 8" key="1">
    <citation type="submission" date="2024-02" db="EMBL/GenBank/DDBJ databases">
        <authorList>
            <person name="Chen Y."/>
            <person name="Shah S."/>
            <person name="Dougan E. K."/>
            <person name="Thang M."/>
            <person name="Chan C."/>
        </authorList>
    </citation>
    <scope>NUCLEOTIDE SEQUENCE [LARGE SCALE GENOMIC DNA]</scope>
</reference>
<dbReference type="InterPro" id="IPR029063">
    <property type="entry name" value="SAM-dependent_MTases_sf"/>
</dbReference>
<feature type="domain" description="RNA-editing substrate-binding complex 6 protein" evidence="6">
    <location>
        <begin position="693"/>
        <end position="784"/>
    </location>
</feature>